<feature type="compositionally biased region" description="Basic and acidic residues" evidence="4">
    <location>
        <begin position="548"/>
        <end position="563"/>
    </location>
</feature>
<name>A0A2G5V8M2_9PELO</name>
<dbReference type="CDD" id="cd00086">
    <property type="entry name" value="homeodomain"/>
    <property type="match status" value="2"/>
</dbReference>
<feature type="compositionally biased region" description="Polar residues" evidence="4">
    <location>
        <begin position="47"/>
        <end position="69"/>
    </location>
</feature>
<dbReference type="InterPro" id="IPR009057">
    <property type="entry name" value="Homeodomain-like_sf"/>
</dbReference>
<gene>
    <name evidence="6" type="primary">Cnig_chr_II.g7224</name>
    <name evidence="6" type="ORF">B9Z55_007224</name>
</gene>
<sequence>MPIRRVEKPSKETTSRDQKRRRQPSSESESDDNVQIVKRRPGRPRKSSISQGTSQVSAQKSRPSNNPVSQDDDLESRPRRKSARCVTYQESDSDFDDSPIQKKTERRTVDSKKDALSSSSSSADSSSSELDFPIGDSDSEEETENEQEEEATQKTCTKPGGTRKAIDESRRKRTKYTEEQTKILQAALRETINPSFEQRIKLAEETNLSLVQVRKWINNNRQENPEWLKARESNPEWLKRREGILSGDKKQRMEQVFATNRRPDKETIASLVSELGITKEKVKGWFSTKRYRNPVPEETPVLLCEEDARPILMEYFEKNPRFRDYKNPELKEKTGWPRHRLREFFESCRKEHGTVDSALPHEKADPILMDIFLKDPLFSDFKNVELKQKIQWSSRKIEEWFRRQRHLKKENQFRNAMEMFFETCQFLEKRNKALELESGGAWRRISKWMKNKRKNVLESFLKKEITVNEMPNEMATFERLCEKYDGPNHEDLILYIEKKEKVNGDMFAVYLVERWTIVGKLNPEDVQEEEEGDSDDPLEGEYVNDSDIDYHENEREDVQRTEQHEEDEMESEGYEIGTPDSSLLDEDDEDTPLSDNAPIVNHIENEFDDFGNETKNVPRFVPATVYRDQSQDVEEKHHI</sequence>
<evidence type="ECO:0000256" key="4">
    <source>
        <dbReference type="SAM" id="MobiDB-lite"/>
    </source>
</evidence>
<dbReference type="PANTHER" id="PTHR14057:SF32">
    <property type="entry name" value="HOMEOBOX PROTEIN CEH-21-RELATED"/>
    <property type="match status" value="1"/>
</dbReference>
<feature type="compositionally biased region" description="Basic and acidic residues" evidence="4">
    <location>
        <begin position="1"/>
        <end position="17"/>
    </location>
</feature>
<dbReference type="SMART" id="SM00389">
    <property type="entry name" value="HOX"/>
    <property type="match status" value="2"/>
</dbReference>
<evidence type="ECO:0000313" key="7">
    <source>
        <dbReference type="Proteomes" id="UP000230233"/>
    </source>
</evidence>
<dbReference type="PROSITE" id="PS50071">
    <property type="entry name" value="HOMEOBOX_2"/>
    <property type="match status" value="2"/>
</dbReference>
<feature type="DNA-binding region" description="Homeobox" evidence="2">
    <location>
        <begin position="238"/>
        <end position="297"/>
    </location>
</feature>
<dbReference type="InterPro" id="IPR051649">
    <property type="entry name" value="CUT_Homeobox"/>
</dbReference>
<proteinExistence type="predicted"/>
<dbReference type="AlphaFoldDB" id="A0A2G5V8M2"/>
<reference evidence="7" key="1">
    <citation type="submission" date="2017-10" db="EMBL/GenBank/DDBJ databases">
        <title>Rapid genome shrinkage in a self-fertile nematode reveals novel sperm competition proteins.</title>
        <authorList>
            <person name="Yin D."/>
            <person name="Schwarz E.M."/>
            <person name="Thomas C.G."/>
            <person name="Felde R.L."/>
            <person name="Korf I.F."/>
            <person name="Cutter A.D."/>
            <person name="Schartner C.M."/>
            <person name="Ralston E.J."/>
            <person name="Meyer B.J."/>
            <person name="Haag E.S."/>
        </authorList>
    </citation>
    <scope>NUCLEOTIDE SEQUENCE [LARGE SCALE GENOMIC DNA]</scope>
    <source>
        <strain evidence="7">JU1422</strain>
    </source>
</reference>
<evidence type="ECO:0000256" key="2">
    <source>
        <dbReference type="PROSITE-ProRule" id="PRU00108"/>
    </source>
</evidence>
<feature type="compositionally biased region" description="Basic and acidic residues" evidence="4">
    <location>
        <begin position="99"/>
        <end position="115"/>
    </location>
</feature>
<feature type="compositionally biased region" description="Low complexity" evidence="4">
    <location>
        <begin position="116"/>
        <end position="131"/>
    </location>
</feature>
<dbReference type="InterPro" id="IPR001356">
    <property type="entry name" value="HD"/>
</dbReference>
<dbReference type="PANTHER" id="PTHR14057">
    <property type="entry name" value="TRANSCRIPTION FACTOR ONECUT"/>
    <property type="match status" value="1"/>
</dbReference>
<dbReference type="SUPFAM" id="SSF46689">
    <property type="entry name" value="Homeodomain-like"/>
    <property type="match status" value="2"/>
</dbReference>
<feature type="compositionally biased region" description="Acidic residues" evidence="4">
    <location>
        <begin position="564"/>
        <end position="573"/>
    </location>
</feature>
<feature type="compositionally biased region" description="Acidic residues" evidence="4">
    <location>
        <begin position="525"/>
        <end position="547"/>
    </location>
</feature>
<feature type="region of interest" description="Disordered" evidence="4">
    <location>
        <begin position="523"/>
        <end position="599"/>
    </location>
</feature>
<keyword evidence="2 3" id="KW-0539">Nucleus</keyword>
<comment type="subcellular location">
    <subcellularLocation>
        <location evidence="1 2 3">Nucleus</location>
    </subcellularLocation>
</comment>
<feature type="compositionally biased region" description="Basic and acidic residues" evidence="4">
    <location>
        <begin position="164"/>
        <end position="177"/>
    </location>
</feature>
<evidence type="ECO:0000259" key="5">
    <source>
        <dbReference type="PROSITE" id="PS50071"/>
    </source>
</evidence>
<keyword evidence="2 3" id="KW-0371">Homeobox</keyword>
<dbReference type="Pfam" id="PF00046">
    <property type="entry name" value="Homeodomain"/>
    <property type="match status" value="2"/>
</dbReference>
<feature type="compositionally biased region" description="Acidic residues" evidence="4">
    <location>
        <begin position="137"/>
        <end position="150"/>
    </location>
</feature>
<organism evidence="6 7">
    <name type="scientific">Caenorhabditis nigoni</name>
    <dbReference type="NCBI Taxonomy" id="1611254"/>
    <lineage>
        <taxon>Eukaryota</taxon>
        <taxon>Metazoa</taxon>
        <taxon>Ecdysozoa</taxon>
        <taxon>Nematoda</taxon>
        <taxon>Chromadorea</taxon>
        <taxon>Rhabditida</taxon>
        <taxon>Rhabditina</taxon>
        <taxon>Rhabditomorpha</taxon>
        <taxon>Rhabditoidea</taxon>
        <taxon>Rhabditidae</taxon>
        <taxon>Peloderinae</taxon>
        <taxon>Caenorhabditis</taxon>
    </lineage>
</organism>
<feature type="compositionally biased region" description="Acidic residues" evidence="4">
    <location>
        <begin position="583"/>
        <end position="592"/>
    </location>
</feature>
<comment type="caution">
    <text evidence="6">The sequence shown here is derived from an EMBL/GenBank/DDBJ whole genome shotgun (WGS) entry which is preliminary data.</text>
</comment>
<protein>
    <recommendedName>
        <fullName evidence="5">Homeobox domain-containing protein</fullName>
    </recommendedName>
</protein>
<feature type="compositionally biased region" description="Basic residues" evidence="4">
    <location>
        <begin position="37"/>
        <end position="46"/>
    </location>
</feature>
<evidence type="ECO:0000256" key="1">
    <source>
        <dbReference type="ARBA" id="ARBA00004123"/>
    </source>
</evidence>
<dbReference type="EMBL" id="PDUG01000002">
    <property type="protein sequence ID" value="PIC48128.1"/>
    <property type="molecule type" value="Genomic_DNA"/>
</dbReference>
<feature type="region of interest" description="Disordered" evidence="4">
    <location>
        <begin position="1"/>
        <end position="177"/>
    </location>
</feature>
<evidence type="ECO:0000313" key="6">
    <source>
        <dbReference type="EMBL" id="PIC48128.1"/>
    </source>
</evidence>
<feature type="DNA-binding region" description="Homeobox" evidence="2">
    <location>
        <begin position="169"/>
        <end position="228"/>
    </location>
</feature>
<dbReference type="STRING" id="1611254.A0A2G5V8M2"/>
<dbReference type="Proteomes" id="UP000230233">
    <property type="component" value="Chromosome II"/>
</dbReference>
<dbReference type="Gene3D" id="1.10.10.60">
    <property type="entry name" value="Homeodomain-like"/>
    <property type="match status" value="2"/>
</dbReference>
<keyword evidence="7" id="KW-1185">Reference proteome</keyword>
<dbReference type="OrthoDB" id="5888693at2759"/>
<keyword evidence="2 3" id="KW-0238">DNA-binding</keyword>
<feature type="domain" description="Homeobox" evidence="5">
    <location>
        <begin position="236"/>
        <end position="296"/>
    </location>
</feature>
<dbReference type="GO" id="GO:0000981">
    <property type="term" value="F:DNA-binding transcription factor activity, RNA polymerase II-specific"/>
    <property type="evidence" value="ECO:0007669"/>
    <property type="project" value="TreeGrafter"/>
</dbReference>
<evidence type="ECO:0000256" key="3">
    <source>
        <dbReference type="RuleBase" id="RU000682"/>
    </source>
</evidence>
<feature type="domain" description="Homeobox" evidence="5">
    <location>
        <begin position="167"/>
        <end position="227"/>
    </location>
</feature>
<dbReference type="GO" id="GO:0005634">
    <property type="term" value="C:nucleus"/>
    <property type="evidence" value="ECO:0007669"/>
    <property type="project" value="UniProtKB-SubCell"/>
</dbReference>
<dbReference type="GO" id="GO:0000978">
    <property type="term" value="F:RNA polymerase II cis-regulatory region sequence-specific DNA binding"/>
    <property type="evidence" value="ECO:0007669"/>
    <property type="project" value="TreeGrafter"/>
</dbReference>
<accession>A0A2G5V8M2</accession>